<evidence type="ECO:0000313" key="3">
    <source>
        <dbReference type="Proteomes" id="UP001500683"/>
    </source>
</evidence>
<keyword evidence="1" id="KW-1133">Transmembrane helix</keyword>
<accession>A0ABP7WBU5</accession>
<evidence type="ECO:0008006" key="4">
    <source>
        <dbReference type="Google" id="ProtNLM"/>
    </source>
</evidence>
<dbReference type="Proteomes" id="UP001500683">
    <property type="component" value="Unassembled WGS sequence"/>
</dbReference>
<keyword evidence="3" id="KW-1185">Reference proteome</keyword>
<protein>
    <recommendedName>
        <fullName evidence="4">Pilus assembly protein</fullName>
    </recommendedName>
</protein>
<organism evidence="2 3">
    <name type="scientific">Actinomadura miaoliensis</name>
    <dbReference type="NCBI Taxonomy" id="430685"/>
    <lineage>
        <taxon>Bacteria</taxon>
        <taxon>Bacillati</taxon>
        <taxon>Actinomycetota</taxon>
        <taxon>Actinomycetes</taxon>
        <taxon>Streptosporangiales</taxon>
        <taxon>Thermomonosporaceae</taxon>
        <taxon>Actinomadura</taxon>
    </lineage>
</organism>
<dbReference type="EMBL" id="BAAAZG010000038">
    <property type="protein sequence ID" value="GAA4084805.1"/>
    <property type="molecule type" value="Genomic_DNA"/>
</dbReference>
<proteinExistence type="predicted"/>
<sequence>MPTEELGDAVMVSVLIALSVLALLALGPWLSQLSSGVDVELWERGRKALRTATAGGDPDTGADPRMASTGNVRVLSSEFEDGPFAEDDAAVVEAPVRAT</sequence>
<feature type="transmembrane region" description="Helical" evidence="1">
    <location>
        <begin position="6"/>
        <end position="26"/>
    </location>
</feature>
<keyword evidence="1" id="KW-0812">Transmembrane</keyword>
<name>A0ABP7WBU5_9ACTN</name>
<reference evidence="3" key="1">
    <citation type="journal article" date="2019" name="Int. J. Syst. Evol. Microbiol.">
        <title>The Global Catalogue of Microorganisms (GCM) 10K type strain sequencing project: providing services to taxonomists for standard genome sequencing and annotation.</title>
        <authorList>
            <consortium name="The Broad Institute Genomics Platform"/>
            <consortium name="The Broad Institute Genome Sequencing Center for Infectious Disease"/>
            <person name="Wu L."/>
            <person name="Ma J."/>
        </authorList>
    </citation>
    <scope>NUCLEOTIDE SEQUENCE [LARGE SCALE GENOMIC DNA]</scope>
    <source>
        <strain evidence="3">JCM 16702</strain>
    </source>
</reference>
<comment type="caution">
    <text evidence="2">The sequence shown here is derived from an EMBL/GenBank/DDBJ whole genome shotgun (WGS) entry which is preliminary data.</text>
</comment>
<gene>
    <name evidence="2" type="ORF">GCM10022214_50910</name>
</gene>
<evidence type="ECO:0000256" key="1">
    <source>
        <dbReference type="SAM" id="Phobius"/>
    </source>
</evidence>
<evidence type="ECO:0000313" key="2">
    <source>
        <dbReference type="EMBL" id="GAA4084805.1"/>
    </source>
</evidence>
<keyword evidence="1" id="KW-0472">Membrane</keyword>